<evidence type="ECO:0000256" key="1">
    <source>
        <dbReference type="ARBA" id="ARBA00006382"/>
    </source>
</evidence>
<keyword evidence="5" id="KW-0520">NAD</keyword>
<accession>A0A840IKJ4</accession>
<dbReference type="GO" id="GO:0000166">
    <property type="term" value="F:nucleotide binding"/>
    <property type="evidence" value="ECO:0007669"/>
    <property type="project" value="UniProtKB-KW"/>
</dbReference>
<organism evidence="9 10">
    <name type="scientific">Conexibacter arvalis</name>
    <dbReference type="NCBI Taxonomy" id="912552"/>
    <lineage>
        <taxon>Bacteria</taxon>
        <taxon>Bacillati</taxon>
        <taxon>Actinomycetota</taxon>
        <taxon>Thermoleophilia</taxon>
        <taxon>Solirubrobacterales</taxon>
        <taxon>Conexibacteraceae</taxon>
        <taxon>Conexibacter</taxon>
    </lineage>
</organism>
<comment type="caution">
    <text evidence="9">The sequence shown here is derived from an EMBL/GenBank/DDBJ whole genome shotgun (WGS) entry which is preliminary data.</text>
</comment>
<evidence type="ECO:0000256" key="3">
    <source>
        <dbReference type="PIRNR" id="PIRNR000185"/>
    </source>
</evidence>
<feature type="binding site" evidence="5">
    <location>
        <position position="367"/>
    </location>
    <ligand>
        <name>substrate</name>
    </ligand>
</feature>
<evidence type="ECO:0000259" key="8">
    <source>
        <dbReference type="SMART" id="SM00839"/>
    </source>
</evidence>
<dbReference type="PANTHER" id="PTHR11606:SF13">
    <property type="entry name" value="GLUTAMATE DEHYDROGENASE 1, MITOCHONDRIAL"/>
    <property type="match status" value="1"/>
</dbReference>
<dbReference type="SMART" id="SM00839">
    <property type="entry name" value="ELFV_dehydrog"/>
    <property type="match status" value="1"/>
</dbReference>
<dbReference type="Gene3D" id="3.40.50.720">
    <property type="entry name" value="NAD(P)-binding Rossmann-like Domain"/>
    <property type="match status" value="1"/>
</dbReference>
<dbReference type="SUPFAM" id="SSF51735">
    <property type="entry name" value="NAD(P)-binding Rossmann-fold domains"/>
    <property type="match status" value="1"/>
</dbReference>
<comment type="similarity">
    <text evidence="1 3 7">Belongs to the Glu/Leu/Phe/Val dehydrogenases family.</text>
</comment>
<dbReference type="CDD" id="cd01076">
    <property type="entry name" value="NAD_bind_1_Glu_DH"/>
    <property type="match status" value="1"/>
</dbReference>
<dbReference type="EMBL" id="JACHNU010000009">
    <property type="protein sequence ID" value="MBB4664845.1"/>
    <property type="molecule type" value="Genomic_DNA"/>
</dbReference>
<keyword evidence="5" id="KW-0547">Nucleotide-binding</keyword>
<feature type="binding site" evidence="5">
    <location>
        <position position="208"/>
    </location>
    <ligand>
        <name>NAD(+)</name>
        <dbReference type="ChEBI" id="CHEBI:57540"/>
    </ligand>
</feature>
<evidence type="ECO:0000256" key="4">
    <source>
        <dbReference type="PIRSR" id="PIRSR000185-1"/>
    </source>
</evidence>
<dbReference type="PRINTS" id="PR00082">
    <property type="entry name" value="GLFDHDRGNASE"/>
</dbReference>
<feature type="domain" description="Glutamate/phenylalanine/leucine/valine/L-tryptophan dehydrogenase C-terminal" evidence="8">
    <location>
        <begin position="201"/>
        <end position="431"/>
    </location>
</feature>
<dbReference type="InterPro" id="IPR006096">
    <property type="entry name" value="Glu/Leu/Phe/Val/Trp_DH_C"/>
</dbReference>
<keyword evidence="10" id="KW-1185">Reference proteome</keyword>
<feature type="binding site" evidence="5">
    <location>
        <position position="88"/>
    </location>
    <ligand>
        <name>substrate</name>
    </ligand>
</feature>
<evidence type="ECO:0000256" key="7">
    <source>
        <dbReference type="RuleBase" id="RU004417"/>
    </source>
</evidence>
<dbReference type="GO" id="GO:0006538">
    <property type="term" value="P:L-glutamate catabolic process"/>
    <property type="evidence" value="ECO:0007669"/>
    <property type="project" value="TreeGrafter"/>
</dbReference>
<dbReference type="RefSeq" id="WP_221243264.1">
    <property type="nucleotide sequence ID" value="NZ_JACHNU010000009.1"/>
</dbReference>
<dbReference type="InterPro" id="IPR006097">
    <property type="entry name" value="Glu/Leu/Phe/Val/Trp_DH_dimer"/>
</dbReference>
<dbReference type="SUPFAM" id="SSF53223">
    <property type="entry name" value="Aminoacid dehydrogenase-like, N-terminal domain"/>
    <property type="match status" value="1"/>
</dbReference>
<dbReference type="InterPro" id="IPR036291">
    <property type="entry name" value="NAD(P)-bd_dom_sf"/>
</dbReference>
<dbReference type="Proteomes" id="UP000585272">
    <property type="component" value="Unassembled WGS sequence"/>
</dbReference>
<feature type="site" description="Important for catalysis" evidence="6">
    <location>
        <position position="164"/>
    </location>
</feature>
<evidence type="ECO:0000313" key="10">
    <source>
        <dbReference type="Proteomes" id="UP000585272"/>
    </source>
</evidence>
<dbReference type="AlphaFoldDB" id="A0A840IKJ4"/>
<dbReference type="PIRSF" id="PIRSF000185">
    <property type="entry name" value="Glu_DH"/>
    <property type="match status" value="1"/>
</dbReference>
<name>A0A840IKJ4_9ACTN</name>
<dbReference type="Gene3D" id="3.40.50.10860">
    <property type="entry name" value="Leucine Dehydrogenase, chain A, domain 1"/>
    <property type="match status" value="1"/>
</dbReference>
<dbReference type="InterPro" id="IPR006095">
    <property type="entry name" value="Glu/Leu/Phe/Val/Trp_DH"/>
</dbReference>
<evidence type="ECO:0000256" key="6">
    <source>
        <dbReference type="PIRSR" id="PIRSR000185-3"/>
    </source>
</evidence>
<dbReference type="InterPro" id="IPR033922">
    <property type="entry name" value="NAD_bind_Glu_DH"/>
</dbReference>
<evidence type="ECO:0000256" key="2">
    <source>
        <dbReference type="ARBA" id="ARBA00023002"/>
    </source>
</evidence>
<dbReference type="GO" id="GO:0004352">
    <property type="term" value="F:glutamate dehydrogenase (NAD+) activity"/>
    <property type="evidence" value="ECO:0007669"/>
    <property type="project" value="TreeGrafter"/>
</dbReference>
<proteinExistence type="inferred from homology"/>
<dbReference type="InterPro" id="IPR033524">
    <property type="entry name" value="Glu/Leu/Phe/Val_DH_AS"/>
</dbReference>
<dbReference type="Pfam" id="PF00208">
    <property type="entry name" value="ELFV_dehydrog"/>
    <property type="match status" value="1"/>
</dbReference>
<dbReference type="InterPro" id="IPR046346">
    <property type="entry name" value="Aminoacid_DH-like_N_sf"/>
</dbReference>
<feature type="active site" description="Proton donor" evidence="4">
    <location>
        <position position="124"/>
    </location>
</feature>
<dbReference type="PROSITE" id="PS00074">
    <property type="entry name" value="GLFV_DEHYDROGENASE"/>
    <property type="match status" value="1"/>
</dbReference>
<sequence>MTTATAGRDAGAELVAEGGEWRSPLYADALQQFGRAADALGLDDESRVRLREPRRSLTVNFGVRMDDGIVRSFTGYRVQHTLTMGPTKGGFRYAPHVSLGECAALAMSMTWKCALLRLPYGGAKGGVRCDPSALSVAELERVTRRYATELAPLVGPDTDVPAPDVGTGAREMGWFMDTISQRLGRPVPSVVTGKPVELGGTAARHAATGLGVVDVIDALLERRGEPLSGCRVVVQGLGNVGAVAAQRLAELGALVVGVSDVDGGLARATGIDVRAVLRWKAAHGGVDGFPHADPVARDAVLELPCDVLVPAAVERQIVAGNAERLACRIVVEAANGPTTAEADAILAERGIEVVPDVLANAGGVAASYFEWVMGQQHYSWDPDELRRRLREQLRTATAEVIAAAERLCCDLRTAAVASAVEHVARAGLSRGLHP</sequence>
<gene>
    <name evidence="9" type="ORF">BDZ31_004463</name>
</gene>
<feature type="binding site" evidence="5">
    <location>
        <position position="112"/>
    </location>
    <ligand>
        <name>substrate</name>
    </ligand>
</feature>
<dbReference type="PANTHER" id="PTHR11606">
    <property type="entry name" value="GLUTAMATE DEHYDROGENASE"/>
    <property type="match status" value="1"/>
</dbReference>
<evidence type="ECO:0000313" key="9">
    <source>
        <dbReference type="EMBL" id="MBB4664845.1"/>
    </source>
</evidence>
<evidence type="ECO:0000256" key="5">
    <source>
        <dbReference type="PIRSR" id="PIRSR000185-2"/>
    </source>
</evidence>
<protein>
    <recommendedName>
        <fullName evidence="3">Glutamate dehydrogenase</fullName>
    </recommendedName>
</protein>
<keyword evidence="2 3" id="KW-0560">Oxidoreductase</keyword>
<dbReference type="InterPro" id="IPR014362">
    <property type="entry name" value="Glu_DH"/>
</dbReference>
<dbReference type="Pfam" id="PF02812">
    <property type="entry name" value="ELFV_dehydrog_N"/>
    <property type="match status" value="1"/>
</dbReference>
<reference evidence="9 10" key="1">
    <citation type="submission" date="2020-08" db="EMBL/GenBank/DDBJ databases">
        <title>Genomic Encyclopedia of Archaeal and Bacterial Type Strains, Phase II (KMG-II): from individual species to whole genera.</title>
        <authorList>
            <person name="Goeker M."/>
        </authorList>
    </citation>
    <scope>NUCLEOTIDE SEQUENCE [LARGE SCALE GENOMIC DNA]</scope>
    <source>
        <strain evidence="9 10">DSM 23288</strain>
    </source>
</reference>
<feature type="binding site" evidence="5">
    <location>
        <position position="239"/>
    </location>
    <ligand>
        <name>NAD(+)</name>
        <dbReference type="ChEBI" id="CHEBI:57540"/>
    </ligand>
</feature>